<accession>A0A6C0BMK2</accession>
<organism evidence="1">
    <name type="scientific">viral metagenome</name>
    <dbReference type="NCBI Taxonomy" id="1070528"/>
    <lineage>
        <taxon>unclassified sequences</taxon>
        <taxon>metagenomes</taxon>
        <taxon>organismal metagenomes</taxon>
    </lineage>
</organism>
<protein>
    <submittedName>
        <fullName evidence="1">Uncharacterized protein</fullName>
    </submittedName>
</protein>
<dbReference type="AlphaFoldDB" id="A0A6C0BMK2"/>
<sequence>MTTPFRMWSSHPKQVVGMNLYLQFLKEAYLHPEEDRCRLYQQIYLKPVTMFLHPPPRPRPGWSRGTRDSLAKTIPTKTPVANISRSGLSRSALRQRVIPCDNRVPLTVLQCKL</sequence>
<evidence type="ECO:0000313" key="1">
    <source>
        <dbReference type="EMBL" id="QHS93625.1"/>
    </source>
</evidence>
<proteinExistence type="predicted"/>
<name>A0A6C0BMK2_9ZZZZ</name>
<reference evidence="1" key="1">
    <citation type="journal article" date="2020" name="Nature">
        <title>Giant virus diversity and host interactions through global metagenomics.</title>
        <authorList>
            <person name="Schulz F."/>
            <person name="Roux S."/>
            <person name="Paez-Espino D."/>
            <person name="Jungbluth S."/>
            <person name="Walsh D.A."/>
            <person name="Denef V.J."/>
            <person name="McMahon K.D."/>
            <person name="Konstantinidis K.T."/>
            <person name="Eloe-Fadrosh E.A."/>
            <person name="Kyrpides N.C."/>
            <person name="Woyke T."/>
        </authorList>
    </citation>
    <scope>NUCLEOTIDE SEQUENCE</scope>
    <source>
        <strain evidence="1">GVMAG-M-3300018080-19</strain>
    </source>
</reference>
<dbReference type="EMBL" id="MN739207">
    <property type="protein sequence ID" value="QHS93625.1"/>
    <property type="molecule type" value="Genomic_DNA"/>
</dbReference>